<protein>
    <submittedName>
        <fullName evidence="1">Uncharacterized protein</fullName>
    </submittedName>
</protein>
<reference evidence="1 2" key="1">
    <citation type="journal article" date="2017" name="Gigascience">
        <title>Genome sequence of the small brown planthopper, Laodelphax striatellus.</title>
        <authorList>
            <person name="Zhu J."/>
            <person name="Jiang F."/>
            <person name="Wang X."/>
            <person name="Yang P."/>
            <person name="Bao Y."/>
            <person name="Zhao W."/>
            <person name="Wang W."/>
            <person name="Lu H."/>
            <person name="Wang Q."/>
            <person name="Cui N."/>
            <person name="Li J."/>
            <person name="Chen X."/>
            <person name="Luo L."/>
            <person name="Yu J."/>
            <person name="Kang L."/>
            <person name="Cui F."/>
        </authorList>
    </citation>
    <scope>NUCLEOTIDE SEQUENCE [LARGE SCALE GENOMIC DNA]</scope>
    <source>
        <strain evidence="1">Lst14</strain>
    </source>
</reference>
<evidence type="ECO:0000313" key="1">
    <source>
        <dbReference type="EMBL" id="RZF35641.1"/>
    </source>
</evidence>
<accession>A0A482WR29</accession>
<proteinExistence type="predicted"/>
<dbReference type="AlphaFoldDB" id="A0A482WR29"/>
<dbReference type="InParanoid" id="A0A482WR29"/>
<gene>
    <name evidence="1" type="ORF">LSTR_LSTR015193</name>
</gene>
<dbReference type="Proteomes" id="UP000291343">
    <property type="component" value="Unassembled WGS sequence"/>
</dbReference>
<comment type="caution">
    <text evidence="1">The sequence shown here is derived from an EMBL/GenBank/DDBJ whole genome shotgun (WGS) entry which is preliminary data.</text>
</comment>
<organism evidence="1 2">
    <name type="scientific">Laodelphax striatellus</name>
    <name type="common">Small brown planthopper</name>
    <name type="synonym">Delphax striatella</name>
    <dbReference type="NCBI Taxonomy" id="195883"/>
    <lineage>
        <taxon>Eukaryota</taxon>
        <taxon>Metazoa</taxon>
        <taxon>Ecdysozoa</taxon>
        <taxon>Arthropoda</taxon>
        <taxon>Hexapoda</taxon>
        <taxon>Insecta</taxon>
        <taxon>Pterygota</taxon>
        <taxon>Neoptera</taxon>
        <taxon>Paraneoptera</taxon>
        <taxon>Hemiptera</taxon>
        <taxon>Auchenorrhyncha</taxon>
        <taxon>Fulgoroidea</taxon>
        <taxon>Delphacidae</taxon>
        <taxon>Criomorphinae</taxon>
        <taxon>Laodelphax</taxon>
    </lineage>
</organism>
<evidence type="ECO:0000313" key="2">
    <source>
        <dbReference type="Proteomes" id="UP000291343"/>
    </source>
</evidence>
<keyword evidence="2" id="KW-1185">Reference proteome</keyword>
<name>A0A482WR29_LAOST</name>
<dbReference type="EMBL" id="QKKF02027902">
    <property type="protein sequence ID" value="RZF35641.1"/>
    <property type="molecule type" value="Genomic_DNA"/>
</dbReference>
<sequence length="95" mass="10858">MEPKYPQIPTCLYSAKKVNVNSVEGDARLEKISGSSVSWDWTIAGQYISFKMADDYLHLLNEVAPWTGQNWTVDKKSRADKNKTPAELRFERFGC</sequence>